<gene>
    <name evidence="2" type="ORF">PECAL_3P11460</name>
</gene>
<dbReference type="AlphaFoldDB" id="A0A8J2WYK9"/>
<feature type="region of interest" description="Disordered" evidence="1">
    <location>
        <begin position="361"/>
        <end position="380"/>
    </location>
</feature>
<comment type="caution">
    <text evidence="2">The sequence shown here is derived from an EMBL/GenBank/DDBJ whole genome shotgun (WGS) entry which is preliminary data.</text>
</comment>
<organism evidence="2 3">
    <name type="scientific">Pelagomonas calceolata</name>
    <dbReference type="NCBI Taxonomy" id="35677"/>
    <lineage>
        <taxon>Eukaryota</taxon>
        <taxon>Sar</taxon>
        <taxon>Stramenopiles</taxon>
        <taxon>Ochrophyta</taxon>
        <taxon>Pelagophyceae</taxon>
        <taxon>Pelagomonadales</taxon>
        <taxon>Pelagomonadaceae</taxon>
        <taxon>Pelagomonas</taxon>
    </lineage>
</organism>
<name>A0A8J2WYK9_9STRA</name>
<protein>
    <submittedName>
        <fullName evidence="2">Uncharacterized protein</fullName>
    </submittedName>
</protein>
<sequence>MRAWLLPLAAAIVAPPDYDPDLLSCRERCEMLTDCDVRTWEETVAIRECQKACPYDPEENIIPFTREDCHTISKRRGRDVERGSGEDGCLGGCPEMPFGHVYTNDLRAMHASGELNNVGTHAYYHERDRNHETCFRGMDCFEEPDWGSIVDAELQETKVKIGQGEDYRPVLEPEMLQPVVDGLDLLEEVEAETERDSILKREDEIREMHAAALRAQEEREYWNELAKADAEATKQERERVMAIEKRVEAEAAAAAQRRVREEALLDAVLGWQDAAGEREARLLARSAERAAEEAAKVIDGMDDVVEATQAKNDAIALGESIDEALDELVAPSVADAVDDAMAAFEDPLEDAIAAPLDPTLRYADDHHDDEDPYVPDLGDWEEDAVDGRAAPANPRPPPPRRTKGEPKPPPRRGRRDDATIRKLEERLGKPRRPRRLDGAPSENATDTNATDAILEQKLSGIVDEVLAPIDPGLPEPELTLPVGGEPVVDNIL</sequence>
<accession>A0A8J2WYK9</accession>
<evidence type="ECO:0000256" key="1">
    <source>
        <dbReference type="SAM" id="MobiDB-lite"/>
    </source>
</evidence>
<feature type="compositionally biased region" description="Basic and acidic residues" evidence="1">
    <location>
        <begin position="402"/>
        <end position="428"/>
    </location>
</feature>
<feature type="compositionally biased region" description="Acidic residues" evidence="1">
    <location>
        <begin position="367"/>
        <end position="380"/>
    </location>
</feature>
<feature type="region of interest" description="Disordered" evidence="1">
    <location>
        <begin position="386"/>
        <end position="451"/>
    </location>
</feature>
<dbReference type="EMBL" id="CAKKNE010000003">
    <property type="protein sequence ID" value="CAH0371215.1"/>
    <property type="molecule type" value="Genomic_DNA"/>
</dbReference>
<reference evidence="2" key="1">
    <citation type="submission" date="2021-11" db="EMBL/GenBank/DDBJ databases">
        <authorList>
            <consortium name="Genoscope - CEA"/>
            <person name="William W."/>
        </authorList>
    </citation>
    <scope>NUCLEOTIDE SEQUENCE</scope>
</reference>
<dbReference type="Proteomes" id="UP000789595">
    <property type="component" value="Unassembled WGS sequence"/>
</dbReference>
<evidence type="ECO:0000313" key="2">
    <source>
        <dbReference type="EMBL" id="CAH0371215.1"/>
    </source>
</evidence>
<proteinExistence type="predicted"/>
<keyword evidence="3" id="KW-1185">Reference proteome</keyword>
<evidence type="ECO:0000313" key="3">
    <source>
        <dbReference type="Proteomes" id="UP000789595"/>
    </source>
</evidence>